<evidence type="ECO:0008006" key="4">
    <source>
        <dbReference type="Google" id="ProtNLM"/>
    </source>
</evidence>
<dbReference type="Proteomes" id="UP001237642">
    <property type="component" value="Unassembled WGS sequence"/>
</dbReference>
<reference evidence="2" key="1">
    <citation type="submission" date="2023-02" db="EMBL/GenBank/DDBJ databases">
        <title>Genome of toxic invasive species Heracleum sosnowskyi carries increased number of genes despite the absence of recent whole-genome duplications.</title>
        <authorList>
            <person name="Schelkunov M."/>
            <person name="Shtratnikova V."/>
            <person name="Makarenko M."/>
            <person name="Klepikova A."/>
            <person name="Omelchenko D."/>
            <person name="Novikova G."/>
            <person name="Obukhova E."/>
            <person name="Bogdanov V."/>
            <person name="Penin A."/>
            <person name="Logacheva M."/>
        </authorList>
    </citation>
    <scope>NUCLEOTIDE SEQUENCE</scope>
    <source>
        <strain evidence="2">Hsosn_3</strain>
        <tissue evidence="2">Leaf</tissue>
    </source>
</reference>
<dbReference type="NCBIfam" id="TIGR00756">
    <property type="entry name" value="PPR"/>
    <property type="match status" value="1"/>
</dbReference>
<keyword evidence="3" id="KW-1185">Reference proteome</keyword>
<dbReference type="EMBL" id="JAUIZM010000008">
    <property type="protein sequence ID" value="KAK1371262.1"/>
    <property type="molecule type" value="Genomic_DNA"/>
</dbReference>
<comment type="caution">
    <text evidence="2">The sequence shown here is derived from an EMBL/GenBank/DDBJ whole genome shotgun (WGS) entry which is preliminary data.</text>
</comment>
<evidence type="ECO:0000313" key="3">
    <source>
        <dbReference type="Proteomes" id="UP001237642"/>
    </source>
</evidence>
<evidence type="ECO:0000313" key="2">
    <source>
        <dbReference type="EMBL" id="KAK1371262.1"/>
    </source>
</evidence>
<sequence length="122" mass="14000">MVNAAKTKLSIIVRICENIVVVMISMFGRDGQVSTTTSNLFHKFYKDVFVGIDVYACTFLRSASNGRYIEVILIYKKMEEEGCKPTLITYNVILNVDWEIVMSWKMITTVFDNPESKLLLMI</sequence>
<organism evidence="2 3">
    <name type="scientific">Heracleum sosnowskyi</name>
    <dbReference type="NCBI Taxonomy" id="360622"/>
    <lineage>
        <taxon>Eukaryota</taxon>
        <taxon>Viridiplantae</taxon>
        <taxon>Streptophyta</taxon>
        <taxon>Embryophyta</taxon>
        <taxon>Tracheophyta</taxon>
        <taxon>Spermatophyta</taxon>
        <taxon>Magnoliopsida</taxon>
        <taxon>eudicotyledons</taxon>
        <taxon>Gunneridae</taxon>
        <taxon>Pentapetalae</taxon>
        <taxon>asterids</taxon>
        <taxon>campanulids</taxon>
        <taxon>Apiales</taxon>
        <taxon>Apiaceae</taxon>
        <taxon>Apioideae</taxon>
        <taxon>apioid superclade</taxon>
        <taxon>Tordylieae</taxon>
        <taxon>Tordyliinae</taxon>
        <taxon>Heracleum</taxon>
    </lineage>
</organism>
<dbReference type="Pfam" id="PF13812">
    <property type="entry name" value="PPR_3"/>
    <property type="match status" value="1"/>
</dbReference>
<gene>
    <name evidence="2" type="ORF">POM88_037354</name>
</gene>
<reference evidence="2" key="2">
    <citation type="submission" date="2023-05" db="EMBL/GenBank/DDBJ databases">
        <authorList>
            <person name="Schelkunov M.I."/>
        </authorList>
    </citation>
    <scope>NUCLEOTIDE SEQUENCE</scope>
    <source>
        <strain evidence="2">Hsosn_3</strain>
        <tissue evidence="2">Leaf</tissue>
    </source>
</reference>
<proteinExistence type="predicted"/>
<keyword evidence="1" id="KW-0677">Repeat</keyword>
<name>A0AAD8HRV4_9APIA</name>
<dbReference type="InterPro" id="IPR011990">
    <property type="entry name" value="TPR-like_helical_dom_sf"/>
</dbReference>
<evidence type="ECO:0000256" key="1">
    <source>
        <dbReference type="ARBA" id="ARBA00022737"/>
    </source>
</evidence>
<dbReference type="Gene3D" id="1.25.40.10">
    <property type="entry name" value="Tetratricopeptide repeat domain"/>
    <property type="match status" value="1"/>
</dbReference>
<protein>
    <recommendedName>
        <fullName evidence="4">Pentatricopeptide repeat-containing protein</fullName>
    </recommendedName>
</protein>
<dbReference type="InterPro" id="IPR002885">
    <property type="entry name" value="PPR_rpt"/>
</dbReference>
<accession>A0AAD8HRV4</accession>
<dbReference type="AlphaFoldDB" id="A0AAD8HRV4"/>